<dbReference type="Pfam" id="PF13715">
    <property type="entry name" value="CarbopepD_reg_2"/>
    <property type="match status" value="1"/>
</dbReference>
<evidence type="ECO:0000256" key="3">
    <source>
        <dbReference type="ARBA" id="ARBA00022452"/>
    </source>
</evidence>
<dbReference type="Gene3D" id="2.170.130.10">
    <property type="entry name" value="TonB-dependent receptor, plug domain"/>
    <property type="match status" value="1"/>
</dbReference>
<feature type="domain" description="TonB-dependent receptor-like beta-barrel" evidence="10">
    <location>
        <begin position="424"/>
        <end position="987"/>
    </location>
</feature>
<keyword evidence="7 8" id="KW-0998">Cell outer membrane</keyword>
<evidence type="ECO:0000256" key="4">
    <source>
        <dbReference type="ARBA" id="ARBA00022692"/>
    </source>
</evidence>
<comment type="caution">
    <text evidence="12">The sequence shown here is derived from an EMBL/GenBank/DDBJ whole genome shotgun (WGS) entry which is preliminary data.</text>
</comment>
<dbReference type="Pfam" id="PF07715">
    <property type="entry name" value="Plug"/>
    <property type="match status" value="1"/>
</dbReference>
<feature type="domain" description="TonB-dependent receptor plug" evidence="11">
    <location>
        <begin position="161"/>
        <end position="276"/>
    </location>
</feature>
<name>A0A4Q0PN35_9FLAO</name>
<keyword evidence="2 8" id="KW-0813">Transport</keyword>
<evidence type="ECO:0000256" key="1">
    <source>
        <dbReference type="ARBA" id="ARBA00004571"/>
    </source>
</evidence>
<dbReference type="InterPro" id="IPR036942">
    <property type="entry name" value="Beta-barrel_TonB_sf"/>
</dbReference>
<evidence type="ECO:0000313" key="12">
    <source>
        <dbReference type="EMBL" id="RXG31949.1"/>
    </source>
</evidence>
<dbReference type="Pfam" id="PF00593">
    <property type="entry name" value="TonB_dep_Rec_b-barrel"/>
    <property type="match status" value="1"/>
</dbReference>
<evidence type="ECO:0000256" key="9">
    <source>
        <dbReference type="RuleBase" id="RU003357"/>
    </source>
</evidence>
<dbReference type="NCBIfam" id="TIGR04057">
    <property type="entry name" value="SusC_RagA_signa"/>
    <property type="match status" value="1"/>
</dbReference>
<evidence type="ECO:0000256" key="7">
    <source>
        <dbReference type="ARBA" id="ARBA00023237"/>
    </source>
</evidence>
<dbReference type="InterPro" id="IPR023996">
    <property type="entry name" value="TonB-dep_OMP_SusC/RagA"/>
</dbReference>
<dbReference type="GO" id="GO:0009279">
    <property type="term" value="C:cell outer membrane"/>
    <property type="evidence" value="ECO:0007669"/>
    <property type="project" value="UniProtKB-SubCell"/>
</dbReference>
<dbReference type="Gene3D" id="2.60.40.1120">
    <property type="entry name" value="Carboxypeptidase-like, regulatory domain"/>
    <property type="match status" value="1"/>
</dbReference>
<dbReference type="EMBL" id="QOVL01000005">
    <property type="protein sequence ID" value="RXG31949.1"/>
    <property type="molecule type" value="Genomic_DNA"/>
</dbReference>
<dbReference type="InterPro" id="IPR000531">
    <property type="entry name" value="Beta-barrel_TonB"/>
</dbReference>
<evidence type="ECO:0000256" key="8">
    <source>
        <dbReference type="PROSITE-ProRule" id="PRU01360"/>
    </source>
</evidence>
<dbReference type="STRING" id="1122159.SAMN02745246_01308"/>
<organism evidence="12 13">
    <name type="scientific">Leeuwenhoekiella marinoflava</name>
    <dbReference type="NCBI Taxonomy" id="988"/>
    <lineage>
        <taxon>Bacteria</taxon>
        <taxon>Pseudomonadati</taxon>
        <taxon>Bacteroidota</taxon>
        <taxon>Flavobacteriia</taxon>
        <taxon>Flavobacteriales</taxon>
        <taxon>Flavobacteriaceae</taxon>
        <taxon>Leeuwenhoekiella</taxon>
    </lineage>
</organism>
<accession>A0A4Q0PN35</accession>
<protein>
    <submittedName>
        <fullName evidence="12">Iron complex outermembrane receptor protein</fullName>
    </submittedName>
</protein>
<evidence type="ECO:0000259" key="10">
    <source>
        <dbReference type="Pfam" id="PF00593"/>
    </source>
</evidence>
<dbReference type="InterPro" id="IPR037066">
    <property type="entry name" value="Plug_dom_sf"/>
</dbReference>
<reference evidence="12 13" key="1">
    <citation type="submission" date="2018-07" db="EMBL/GenBank/DDBJ databases">
        <title>Leeuwenhoekiella genomics.</title>
        <authorList>
            <person name="Tahon G."/>
            <person name="Willems A."/>
        </authorList>
    </citation>
    <scope>NUCLEOTIDE SEQUENCE [LARGE SCALE GENOMIC DNA]</scope>
    <source>
        <strain evidence="12 13">LMG 1345</strain>
    </source>
</reference>
<evidence type="ECO:0000256" key="2">
    <source>
        <dbReference type="ARBA" id="ARBA00022448"/>
    </source>
</evidence>
<keyword evidence="3 8" id="KW-1134">Transmembrane beta strand</keyword>
<dbReference type="SUPFAM" id="SSF49464">
    <property type="entry name" value="Carboxypeptidase regulatory domain-like"/>
    <property type="match status" value="1"/>
</dbReference>
<proteinExistence type="inferred from homology"/>
<keyword evidence="6 8" id="KW-0472">Membrane</keyword>
<comment type="subcellular location">
    <subcellularLocation>
        <location evidence="1 8">Cell outer membrane</location>
        <topology evidence="1 8">Multi-pass membrane protein</topology>
    </subcellularLocation>
</comment>
<keyword evidence="4 8" id="KW-0812">Transmembrane</keyword>
<evidence type="ECO:0000256" key="6">
    <source>
        <dbReference type="ARBA" id="ARBA00023136"/>
    </source>
</evidence>
<dbReference type="SUPFAM" id="SSF56935">
    <property type="entry name" value="Porins"/>
    <property type="match status" value="1"/>
</dbReference>
<keyword evidence="12" id="KW-0675">Receptor</keyword>
<gene>
    <name evidence="12" type="ORF">DSL99_1251</name>
</gene>
<evidence type="ECO:0000256" key="5">
    <source>
        <dbReference type="ARBA" id="ARBA00023077"/>
    </source>
</evidence>
<dbReference type="NCBIfam" id="TIGR04056">
    <property type="entry name" value="OMP_RagA_SusC"/>
    <property type="match status" value="1"/>
</dbReference>
<dbReference type="InterPro" id="IPR008969">
    <property type="entry name" value="CarboxyPept-like_regulatory"/>
</dbReference>
<dbReference type="InterPro" id="IPR039426">
    <property type="entry name" value="TonB-dep_rcpt-like"/>
</dbReference>
<sequence>MLPTTAHSIIKHCPINYLNMNFKNNTIKYKNIIVFASIVFLTTHLQAKSERYFKAFNTSFSLEDSTSAIQRTITGTVTDNEGVLLPGASVQVAGTSKGVTTDFDGNFSIEADTGDVLEISYVGFKSTRLTIEAQSQYTIQLEANTSELDEVLVVGYGTQKKSDLTGAVSSVVAEEFNKGVVNNPGNLLQGKVSGLNVTNTSGEPGAGQDIIIRGVGTLRSGTSPLYVVDGFVLDNSSNGVPTNPLNFINTQDIQSINVLKDASAAAIYGSRAANGVVVITTKRGKEGRTQMNFNASTAISSLANKMDVFSADEFRSVVQQIGGSLSDNGANTDWQDELTRTAITNNINFSMSGGTATTSYFASLGVDDQEGILNNSELKRYSARANVTQKGLDDRLKIDFNLTATRTENTRPNTNTMVSNMLSLNPTTPAYTNGEPTVFGSGVNPLIIQDIYGDYTNNNRMIANISPSLEFIEGLTYKLNLGVDYSKTDRDVQYIPYSEDPDLLLGSINSVFTTNKNTLVENTLTYQKDFGDHGLTILAGHSYQKFFIHEKGYYFSDFPDNGIEPRYQLGQARGEDNTQYSNATSNELQSFFGRVNYDYANKYLVTATLRSDGSTKFGANNRYATFPSLALGWNIFKEDFMADSGFNNLKLRASWGKSGNQEIPSKQTRLSYGESFADDDIYPLNEDVVNRDDYNYGLVFARTANPDLQWEETIQTNIGLDFGFLDYKLSGSVDYFLKETNDVLLYFSTQDPIDEVGFKWQNIPDMKIKNSGVELALDYQSDRMRDFSFNIGGNISYIKNEITDSPFTIVTTGTASGAGQTGATINGYMNKQPIGNFFLREFTGIDEDGFSTYTDVNGDGQIDDNDRISAGSAVPDLLYAFYLKFKYKNFDLGLNFNGVSGNKIYNHTRMNLFNKTQISNSLNTTDQAIEFANEDPSNSNTVSTRYLESGAFLRLNNATLAYSLNPEAIGMDKWLDNVRLSVTGQNLFVITDYTGFDPELNTGSSSDSKSYGIDYFTYPKARTVVFGLNVSF</sequence>
<dbReference type="Proteomes" id="UP000290608">
    <property type="component" value="Unassembled WGS sequence"/>
</dbReference>
<dbReference type="InterPro" id="IPR023997">
    <property type="entry name" value="TonB-dep_OMP_SusC/RagA_CS"/>
</dbReference>
<dbReference type="AlphaFoldDB" id="A0A4Q0PN35"/>
<comment type="similarity">
    <text evidence="8 9">Belongs to the TonB-dependent receptor family.</text>
</comment>
<evidence type="ECO:0000259" key="11">
    <source>
        <dbReference type="Pfam" id="PF07715"/>
    </source>
</evidence>
<evidence type="ECO:0000313" key="13">
    <source>
        <dbReference type="Proteomes" id="UP000290608"/>
    </source>
</evidence>
<dbReference type="Gene3D" id="2.40.170.20">
    <property type="entry name" value="TonB-dependent receptor, beta-barrel domain"/>
    <property type="match status" value="1"/>
</dbReference>
<dbReference type="PROSITE" id="PS52016">
    <property type="entry name" value="TONB_DEPENDENT_REC_3"/>
    <property type="match status" value="1"/>
</dbReference>
<dbReference type="InterPro" id="IPR012910">
    <property type="entry name" value="Plug_dom"/>
</dbReference>
<keyword evidence="5 9" id="KW-0798">TonB box</keyword>